<dbReference type="STRING" id="589385.SAMN05421504_106488"/>
<dbReference type="GO" id="GO:0000155">
    <property type="term" value="F:phosphorelay sensor kinase activity"/>
    <property type="evidence" value="ECO:0007669"/>
    <property type="project" value="InterPro"/>
</dbReference>
<evidence type="ECO:0000256" key="7">
    <source>
        <dbReference type="ARBA" id="ARBA00022840"/>
    </source>
</evidence>
<keyword evidence="6 13" id="KW-0418">Kinase</keyword>
<feature type="transmembrane region" description="Helical" evidence="9">
    <location>
        <begin position="12"/>
        <end position="35"/>
    </location>
</feature>
<dbReference type="InterPro" id="IPR011712">
    <property type="entry name" value="Sig_transdc_His_kin_sub3_dim/P"/>
</dbReference>
<dbReference type="InterPro" id="IPR055558">
    <property type="entry name" value="DUF7134"/>
</dbReference>
<dbReference type="InterPro" id="IPR050482">
    <property type="entry name" value="Sensor_HK_TwoCompSys"/>
</dbReference>
<evidence type="ECO:0000256" key="2">
    <source>
        <dbReference type="ARBA" id="ARBA00012438"/>
    </source>
</evidence>
<evidence type="ECO:0000259" key="11">
    <source>
        <dbReference type="Pfam" id="PF07730"/>
    </source>
</evidence>
<comment type="catalytic activity">
    <reaction evidence="1">
        <text>ATP + protein L-histidine = ADP + protein N-phospho-L-histidine.</text>
        <dbReference type="EC" id="2.7.13.3"/>
    </reaction>
</comment>
<sequence>MPPWLAGRLGRGWLIAFDLVAAAALLVATAGNTGARTWDFPVSVPRWVAWVLAFAVVVPVVTRRLWPRFAFGFSLVVPFPAILVGGPISGLASVAMAFALYPLAATLTRRRSLTALGVAIAEVVATSLVFTSLSTLATITFGAAVLTLAWTTGRASLERREFAAEAAESYARQAVSEERLRIAREMHDVVAHSMSLIAVKAAVGNHVAAEQPEEARDALRVIETTSRDALAEMRRMLGVLRSGEDAPELGPAPDATSLDGLAERAAMAGVQVELTATGVDDLPDGVGLSVYRIVQEALTNVVKHAAPASARVTVAADGESVTIEVADTGSARLPGPPGHGLIGMRERVMVYDGEFEAGPSPESGFRVFARLPYEAAR</sequence>
<organism evidence="13 14">
    <name type="scientific">Amycolatopsis xylanica</name>
    <dbReference type="NCBI Taxonomy" id="589385"/>
    <lineage>
        <taxon>Bacteria</taxon>
        <taxon>Bacillati</taxon>
        <taxon>Actinomycetota</taxon>
        <taxon>Actinomycetes</taxon>
        <taxon>Pseudonocardiales</taxon>
        <taxon>Pseudonocardiaceae</taxon>
        <taxon>Amycolatopsis</taxon>
    </lineage>
</organism>
<dbReference type="Pfam" id="PF07730">
    <property type="entry name" value="HisKA_3"/>
    <property type="match status" value="1"/>
</dbReference>
<dbReference type="AlphaFoldDB" id="A0A1H3M4L5"/>
<dbReference type="EMBL" id="FNON01000006">
    <property type="protein sequence ID" value="SDY71543.1"/>
    <property type="molecule type" value="Genomic_DNA"/>
</dbReference>
<dbReference type="PANTHER" id="PTHR24421">
    <property type="entry name" value="NITRATE/NITRITE SENSOR PROTEIN NARX-RELATED"/>
    <property type="match status" value="1"/>
</dbReference>
<dbReference type="InterPro" id="IPR003594">
    <property type="entry name" value="HATPase_dom"/>
</dbReference>
<feature type="transmembrane region" description="Helical" evidence="9">
    <location>
        <begin position="47"/>
        <end position="66"/>
    </location>
</feature>
<dbReference type="Gene3D" id="1.20.5.1930">
    <property type="match status" value="1"/>
</dbReference>
<feature type="domain" description="DUF7134" evidence="12">
    <location>
        <begin position="16"/>
        <end position="160"/>
    </location>
</feature>
<name>A0A1H3M4L5_9PSEU</name>
<evidence type="ECO:0000313" key="13">
    <source>
        <dbReference type="EMBL" id="SDY71543.1"/>
    </source>
</evidence>
<evidence type="ECO:0000259" key="10">
    <source>
        <dbReference type="Pfam" id="PF02518"/>
    </source>
</evidence>
<evidence type="ECO:0000313" key="14">
    <source>
        <dbReference type="Proteomes" id="UP000199515"/>
    </source>
</evidence>
<dbReference type="Proteomes" id="UP000199515">
    <property type="component" value="Unassembled WGS sequence"/>
</dbReference>
<evidence type="ECO:0000256" key="4">
    <source>
        <dbReference type="ARBA" id="ARBA00022679"/>
    </source>
</evidence>
<dbReference type="GO" id="GO:0005524">
    <property type="term" value="F:ATP binding"/>
    <property type="evidence" value="ECO:0007669"/>
    <property type="project" value="UniProtKB-KW"/>
</dbReference>
<keyword evidence="3" id="KW-0597">Phosphoprotein</keyword>
<keyword evidence="9" id="KW-0812">Transmembrane</keyword>
<keyword evidence="9" id="KW-1133">Transmembrane helix</keyword>
<dbReference type="EC" id="2.7.13.3" evidence="2"/>
<proteinExistence type="predicted"/>
<accession>A0A1H3M4L5</accession>
<dbReference type="CDD" id="cd16917">
    <property type="entry name" value="HATPase_UhpB-NarQ-NarX-like"/>
    <property type="match status" value="1"/>
</dbReference>
<evidence type="ECO:0000259" key="12">
    <source>
        <dbReference type="Pfam" id="PF23539"/>
    </source>
</evidence>
<keyword evidence="7" id="KW-0067">ATP-binding</keyword>
<dbReference type="OrthoDB" id="227596at2"/>
<gene>
    <name evidence="13" type="ORF">SAMN05421504_106488</name>
</gene>
<feature type="domain" description="Signal transduction histidine kinase subgroup 3 dimerisation and phosphoacceptor" evidence="11">
    <location>
        <begin position="178"/>
        <end position="244"/>
    </location>
</feature>
<dbReference type="PANTHER" id="PTHR24421:SF10">
    <property type="entry name" value="NITRATE_NITRITE SENSOR PROTEIN NARQ"/>
    <property type="match status" value="1"/>
</dbReference>
<dbReference type="GO" id="GO:0046983">
    <property type="term" value="F:protein dimerization activity"/>
    <property type="evidence" value="ECO:0007669"/>
    <property type="project" value="InterPro"/>
</dbReference>
<feature type="transmembrane region" description="Helical" evidence="9">
    <location>
        <begin position="113"/>
        <end position="130"/>
    </location>
</feature>
<evidence type="ECO:0000256" key="8">
    <source>
        <dbReference type="ARBA" id="ARBA00023012"/>
    </source>
</evidence>
<evidence type="ECO:0000256" key="6">
    <source>
        <dbReference type="ARBA" id="ARBA00022777"/>
    </source>
</evidence>
<protein>
    <recommendedName>
        <fullName evidence="2">histidine kinase</fullName>
        <ecNumber evidence="2">2.7.13.3</ecNumber>
    </recommendedName>
</protein>
<dbReference type="Gene3D" id="3.30.565.10">
    <property type="entry name" value="Histidine kinase-like ATPase, C-terminal domain"/>
    <property type="match status" value="1"/>
</dbReference>
<dbReference type="InterPro" id="IPR036890">
    <property type="entry name" value="HATPase_C_sf"/>
</dbReference>
<dbReference type="Pfam" id="PF23539">
    <property type="entry name" value="DUF7134"/>
    <property type="match status" value="1"/>
</dbReference>
<keyword evidence="14" id="KW-1185">Reference proteome</keyword>
<keyword evidence="8" id="KW-0902">Two-component regulatory system</keyword>
<reference evidence="13 14" key="1">
    <citation type="submission" date="2016-10" db="EMBL/GenBank/DDBJ databases">
        <authorList>
            <person name="de Groot N.N."/>
        </authorList>
    </citation>
    <scope>NUCLEOTIDE SEQUENCE [LARGE SCALE GENOMIC DNA]</scope>
    <source>
        <strain evidence="13 14">CPCC 202699</strain>
    </source>
</reference>
<dbReference type="Pfam" id="PF02518">
    <property type="entry name" value="HATPase_c"/>
    <property type="match status" value="1"/>
</dbReference>
<feature type="domain" description="Histidine kinase/HSP90-like ATPase" evidence="10">
    <location>
        <begin position="288"/>
        <end position="374"/>
    </location>
</feature>
<keyword evidence="9" id="KW-0472">Membrane</keyword>
<feature type="transmembrane region" description="Helical" evidence="9">
    <location>
        <begin position="78"/>
        <end position="101"/>
    </location>
</feature>
<evidence type="ECO:0000256" key="1">
    <source>
        <dbReference type="ARBA" id="ARBA00000085"/>
    </source>
</evidence>
<evidence type="ECO:0000256" key="9">
    <source>
        <dbReference type="SAM" id="Phobius"/>
    </source>
</evidence>
<keyword evidence="4" id="KW-0808">Transferase</keyword>
<evidence type="ECO:0000256" key="5">
    <source>
        <dbReference type="ARBA" id="ARBA00022741"/>
    </source>
</evidence>
<dbReference type="SUPFAM" id="SSF55874">
    <property type="entry name" value="ATPase domain of HSP90 chaperone/DNA topoisomerase II/histidine kinase"/>
    <property type="match status" value="1"/>
</dbReference>
<dbReference type="GO" id="GO:0016020">
    <property type="term" value="C:membrane"/>
    <property type="evidence" value="ECO:0007669"/>
    <property type="project" value="InterPro"/>
</dbReference>
<evidence type="ECO:0000256" key="3">
    <source>
        <dbReference type="ARBA" id="ARBA00022553"/>
    </source>
</evidence>
<keyword evidence="5" id="KW-0547">Nucleotide-binding</keyword>